<organism evidence="2 3">
    <name type="scientific">Thamnocephalis sphaerospora</name>
    <dbReference type="NCBI Taxonomy" id="78915"/>
    <lineage>
        <taxon>Eukaryota</taxon>
        <taxon>Fungi</taxon>
        <taxon>Fungi incertae sedis</taxon>
        <taxon>Zoopagomycota</taxon>
        <taxon>Zoopagomycotina</taxon>
        <taxon>Zoopagomycetes</taxon>
        <taxon>Zoopagales</taxon>
        <taxon>Sigmoideomycetaceae</taxon>
        <taxon>Thamnocephalis</taxon>
    </lineage>
</organism>
<dbReference type="STRING" id="78915.A0A4P9XFT0"/>
<feature type="transmembrane region" description="Helical" evidence="1">
    <location>
        <begin position="87"/>
        <end position="107"/>
    </location>
</feature>
<feature type="transmembrane region" description="Helical" evidence="1">
    <location>
        <begin position="61"/>
        <end position="81"/>
    </location>
</feature>
<reference evidence="3" key="1">
    <citation type="journal article" date="2018" name="Nat. Microbiol.">
        <title>Leveraging single-cell genomics to expand the fungal tree of life.</title>
        <authorList>
            <person name="Ahrendt S.R."/>
            <person name="Quandt C.A."/>
            <person name="Ciobanu D."/>
            <person name="Clum A."/>
            <person name="Salamov A."/>
            <person name="Andreopoulos B."/>
            <person name="Cheng J.F."/>
            <person name="Woyke T."/>
            <person name="Pelin A."/>
            <person name="Henrissat B."/>
            <person name="Reynolds N.K."/>
            <person name="Benny G.L."/>
            <person name="Smith M.E."/>
            <person name="James T.Y."/>
            <person name="Grigoriev I.V."/>
        </authorList>
    </citation>
    <scope>NUCLEOTIDE SEQUENCE [LARGE SCALE GENOMIC DNA]</scope>
    <source>
        <strain evidence="3">RSA 1356</strain>
    </source>
</reference>
<keyword evidence="1" id="KW-1133">Transmembrane helix</keyword>
<feature type="transmembrane region" description="Helical" evidence="1">
    <location>
        <begin position="153"/>
        <end position="172"/>
    </location>
</feature>
<protein>
    <submittedName>
        <fullName evidence="2">Uncharacterized protein</fullName>
    </submittedName>
</protein>
<feature type="non-terminal residue" evidence="2">
    <location>
        <position position="187"/>
    </location>
</feature>
<keyword evidence="1" id="KW-0472">Membrane</keyword>
<evidence type="ECO:0000256" key="1">
    <source>
        <dbReference type="SAM" id="Phobius"/>
    </source>
</evidence>
<dbReference type="Proteomes" id="UP000271241">
    <property type="component" value="Unassembled WGS sequence"/>
</dbReference>
<evidence type="ECO:0000313" key="2">
    <source>
        <dbReference type="EMBL" id="RKP04437.1"/>
    </source>
</evidence>
<dbReference type="AlphaFoldDB" id="A0A4P9XFT0"/>
<feature type="transmembrane region" description="Helical" evidence="1">
    <location>
        <begin position="119"/>
        <end position="141"/>
    </location>
</feature>
<proteinExistence type="predicted"/>
<evidence type="ECO:0000313" key="3">
    <source>
        <dbReference type="Proteomes" id="UP000271241"/>
    </source>
</evidence>
<dbReference type="EMBL" id="KZ993733">
    <property type="protein sequence ID" value="RKP04437.1"/>
    <property type="molecule type" value="Genomic_DNA"/>
</dbReference>
<keyword evidence="3" id="KW-1185">Reference proteome</keyword>
<sequence length="187" mass="20693">MDSVDFSAGSPWKRPAHHQQLIEPQDSSIVAALWQGTGLRDLFYENGLVDALSRVSNRHKALTVLAAWLVVLLLDYCSYVPTEWFFFAYFTLTVLAQSVEFGFPALLLFSASMVIADTVVFMTMPFGYLCLASSSVVHAFLVNGLHGLDTKGWLLAAAMTAARFYIPWYTVLPPTFMAPIAAHCTAF</sequence>
<accession>A0A4P9XFT0</accession>
<keyword evidence="1" id="KW-0812">Transmembrane</keyword>
<dbReference type="OrthoDB" id="5572782at2759"/>
<name>A0A4P9XFT0_9FUNG</name>
<gene>
    <name evidence="2" type="ORF">THASP1DRAFT_33798</name>
</gene>